<dbReference type="FunFam" id="3.40.50.300:FF:000326">
    <property type="entry name" value="P-loop containing nucleoside triphosphate hydrolase"/>
    <property type="match status" value="1"/>
</dbReference>
<feature type="region of interest" description="Disordered" evidence="7">
    <location>
        <begin position="1837"/>
        <end position="1935"/>
    </location>
</feature>
<evidence type="ECO:0000256" key="7">
    <source>
        <dbReference type="SAM" id="MobiDB-lite"/>
    </source>
</evidence>
<keyword evidence="3" id="KW-0378">Hydrolase</keyword>
<dbReference type="EMBL" id="LUEZ02000096">
    <property type="protein sequence ID" value="RDB14553.1"/>
    <property type="molecule type" value="Genomic_DNA"/>
</dbReference>
<dbReference type="Pfam" id="PF13087">
    <property type="entry name" value="AAA_12"/>
    <property type="match status" value="1"/>
</dbReference>
<dbReference type="FunCoup" id="A0A369J4C1">
    <property type="interactions" value="97"/>
</dbReference>
<keyword evidence="5" id="KW-0067">ATP-binding</keyword>
<dbReference type="InterPro" id="IPR041679">
    <property type="entry name" value="DNA2/NAM7-like_C"/>
</dbReference>
<feature type="compositionally biased region" description="Polar residues" evidence="7">
    <location>
        <begin position="1844"/>
        <end position="1875"/>
    </location>
</feature>
<proteinExistence type="inferred from homology"/>
<name>A0A369J4C1_HYPMA</name>
<evidence type="ECO:0000313" key="10">
    <source>
        <dbReference type="Proteomes" id="UP000076154"/>
    </source>
</evidence>
<dbReference type="GO" id="GO:0005694">
    <property type="term" value="C:chromosome"/>
    <property type="evidence" value="ECO:0007669"/>
    <property type="project" value="UniProtKB-ARBA"/>
</dbReference>
<evidence type="ECO:0000259" key="8">
    <source>
        <dbReference type="SMART" id="SM00382"/>
    </source>
</evidence>
<dbReference type="Pfam" id="PF12726">
    <property type="entry name" value="SEN1_N"/>
    <property type="match status" value="1"/>
</dbReference>
<feature type="region of interest" description="Disordered" evidence="7">
    <location>
        <begin position="955"/>
        <end position="1021"/>
    </location>
</feature>
<organism evidence="9 10">
    <name type="scientific">Hypsizygus marmoreus</name>
    <name type="common">White beech mushroom</name>
    <name type="synonym">Agaricus marmoreus</name>
    <dbReference type="NCBI Taxonomy" id="39966"/>
    <lineage>
        <taxon>Eukaryota</taxon>
        <taxon>Fungi</taxon>
        <taxon>Dikarya</taxon>
        <taxon>Basidiomycota</taxon>
        <taxon>Agaricomycotina</taxon>
        <taxon>Agaricomycetes</taxon>
        <taxon>Agaricomycetidae</taxon>
        <taxon>Agaricales</taxon>
        <taxon>Tricholomatineae</taxon>
        <taxon>Lyophyllaceae</taxon>
        <taxon>Hypsizygus</taxon>
    </lineage>
</organism>
<dbReference type="GO" id="GO:0016604">
    <property type="term" value="C:nuclear body"/>
    <property type="evidence" value="ECO:0007669"/>
    <property type="project" value="TreeGrafter"/>
</dbReference>
<dbReference type="Proteomes" id="UP000076154">
    <property type="component" value="Unassembled WGS sequence"/>
</dbReference>
<dbReference type="CDD" id="cd18042">
    <property type="entry name" value="DEXXQc_SETX"/>
    <property type="match status" value="1"/>
</dbReference>
<evidence type="ECO:0000256" key="4">
    <source>
        <dbReference type="ARBA" id="ARBA00022806"/>
    </source>
</evidence>
<feature type="compositionally biased region" description="Acidic residues" evidence="7">
    <location>
        <begin position="1000"/>
        <end position="1009"/>
    </location>
</feature>
<evidence type="ECO:0000256" key="5">
    <source>
        <dbReference type="ARBA" id="ARBA00022840"/>
    </source>
</evidence>
<evidence type="ECO:0000256" key="6">
    <source>
        <dbReference type="SAM" id="Coils"/>
    </source>
</evidence>
<dbReference type="GO" id="GO:0005524">
    <property type="term" value="F:ATP binding"/>
    <property type="evidence" value="ECO:0007669"/>
    <property type="project" value="UniProtKB-KW"/>
</dbReference>
<reference evidence="9" key="1">
    <citation type="submission" date="2018-04" db="EMBL/GenBank/DDBJ databases">
        <title>Whole genome sequencing of Hypsizygus marmoreus.</title>
        <authorList>
            <person name="Choi I.-G."/>
            <person name="Min B."/>
            <person name="Kim J.-G."/>
            <person name="Kim S."/>
            <person name="Oh Y.-L."/>
            <person name="Kong W.-S."/>
            <person name="Park H."/>
            <person name="Jeong J."/>
            <person name="Song E.-S."/>
        </authorList>
    </citation>
    <scope>NUCLEOTIDE SEQUENCE [LARGE SCALE GENOMIC DNA]</scope>
    <source>
        <strain evidence="9">51987-8</strain>
    </source>
</reference>
<dbReference type="OrthoDB" id="6513042at2759"/>
<evidence type="ECO:0000256" key="2">
    <source>
        <dbReference type="ARBA" id="ARBA00022741"/>
    </source>
</evidence>
<dbReference type="SMART" id="SM00382">
    <property type="entry name" value="AAA"/>
    <property type="match status" value="1"/>
</dbReference>
<dbReference type="InParanoid" id="A0A369J4C1"/>
<dbReference type="Pfam" id="PF13086">
    <property type="entry name" value="AAA_11"/>
    <property type="match status" value="1"/>
</dbReference>
<dbReference type="STRING" id="39966.A0A369J4C1"/>
<dbReference type="SUPFAM" id="SSF52540">
    <property type="entry name" value="P-loop containing nucleoside triphosphate hydrolases"/>
    <property type="match status" value="1"/>
</dbReference>
<dbReference type="InterPro" id="IPR045055">
    <property type="entry name" value="DNA2/NAM7-like"/>
</dbReference>
<dbReference type="InterPro" id="IPR047187">
    <property type="entry name" value="SF1_C_Upf1"/>
</dbReference>
<dbReference type="InterPro" id="IPR041677">
    <property type="entry name" value="DNA2/NAM7_AAA_11"/>
</dbReference>
<evidence type="ECO:0000256" key="3">
    <source>
        <dbReference type="ARBA" id="ARBA00022801"/>
    </source>
</evidence>
<dbReference type="InterPro" id="IPR024481">
    <property type="entry name" value="Helicase_Sen1_N"/>
</dbReference>
<feature type="domain" description="AAA+ ATPase" evidence="8">
    <location>
        <begin position="1286"/>
        <end position="1517"/>
    </location>
</feature>
<keyword evidence="2" id="KW-0547">Nucleotide-binding</keyword>
<dbReference type="Pfam" id="PF23576">
    <property type="entry name" value="SEN1_barrel"/>
    <property type="match status" value="1"/>
</dbReference>
<dbReference type="InterPro" id="IPR003593">
    <property type="entry name" value="AAA+_ATPase"/>
</dbReference>
<dbReference type="CDD" id="cd18808">
    <property type="entry name" value="SF1_C_Upf1"/>
    <property type="match status" value="1"/>
</dbReference>
<evidence type="ECO:0000256" key="1">
    <source>
        <dbReference type="ARBA" id="ARBA00007913"/>
    </source>
</evidence>
<evidence type="ECO:0000313" key="9">
    <source>
        <dbReference type="EMBL" id="RDB14553.1"/>
    </source>
</evidence>
<comment type="similarity">
    <text evidence="1">Belongs to the DNA2/NAM7 helicase family.</text>
</comment>
<feature type="compositionally biased region" description="Basic and acidic residues" evidence="7">
    <location>
        <begin position="896"/>
        <end position="907"/>
    </location>
</feature>
<dbReference type="GO" id="GO:0001147">
    <property type="term" value="F:transcription termination site sequence-specific DNA binding"/>
    <property type="evidence" value="ECO:0007669"/>
    <property type="project" value="TreeGrafter"/>
</dbReference>
<dbReference type="InterPro" id="IPR056474">
    <property type="entry name" value="SEN1_barrel"/>
</dbReference>
<keyword evidence="10" id="KW-1185">Reference proteome</keyword>
<dbReference type="PANTHER" id="PTHR10887:SF495">
    <property type="entry name" value="HELICASE SENATAXIN ISOFORM X1-RELATED"/>
    <property type="match status" value="1"/>
</dbReference>
<feature type="region of interest" description="Disordered" evidence="7">
    <location>
        <begin position="1788"/>
        <end position="1819"/>
    </location>
</feature>
<accession>A0A369J4C1</accession>
<comment type="caution">
    <text evidence="9">The sequence shown here is derived from an EMBL/GenBank/DDBJ whole genome shotgun (WGS) entry which is preliminary data.</text>
</comment>
<sequence>MANSPDVPSLLATLRDAPVNTENMSESILGQIYRHLMDVPSGSDNVLHWFCHRAQPDTVEAATFLIRMFAYQKVDEWRQKLHSCVSRCPECVQGLERAKVTSRTTYFGAYQDHVLSAFYQTFDAWELQLVLQDLTKANLLNQPSTARAGTLSDTLAYRMVSNWAIFKDPTVLSVIHTYPPTKLFVTWPTDPLPPGMLILLMDDMADVRRWAEIHASKCTVIPMSQDLFIGAYLDSVDTIGRQLTDPALNSSLPFSFAKDPSDLWSGFRLVLRLIPVDALGSRTRQYSDLRGIVARHLYDTGPHFVDVLQCFLLLLKRMGEKFWVGEGPEFPQVVFDSIKDNKSFSELLQSIDPSKDRPWFLSSFAEILHTIIQLPIYGEVLAKIVDFLCEETQHERFKDARPLIMTSAIRLLTSILSKCQAKDDFPHRNALFNALDIHGETFLAVSFARTYNVEKWKATRGFARTLLKAVLEIDIKNVLTTVKNLVELLAHAPRVSKANIAPVSVRKPIWKKLYAAVQTSDIDAIGTLIVLVAQTAHVDPLNPKQLAPTFKLPPAKGCQRPEDALNETSKALSMFRDGFLGAITGFADSNVSTAALELFRLPDVAKHVMILLLSPIDDLQVAAQVLIGLAFDVDARQECLRALLENIPIEALEGIFGFLTTFGLHAPLLPEACNLSKSLVRCFTDIIDVLCSTPNGLLHSRHFLSPKDPHGPAANLMKLWGLMTSALTVIFKRTPVWAPYFNNEEMVVWMRDALIFGRDLVATWRVIETAANSRSESEARSTGKLSVSGQKMVGDLQAVLLELTRWLRLTDEELLHQSFSLLTSLLDCFKQAGTVPKAEITKRLRKIIESARKKETDPNQRIRLDSTRLLLLEATLDDFEDVVEIVPPPTVTSSKARPEPAKGKEVALAKAQSSSKLKAKPLLPIMSARSSSASLRSQYFSEQDQQTLEASLSVPSFRKQGKAPALPKPAPPVRSTSRAIAGPKFEGRGPPAQELSSSDESSESEEEGAEGGLAALAKMQRSPKIRKLERRQIMRLDIPMQKKAANDQQRKENDASRARQLHNPDISGLYTALLAWDYDHTGPFPPGEKLELLQVPSTFTDYAQYKKVFEPLLLVDLWAQIVQAKAEIPEIYECKVTSRQYSDQWVDVDISILGSLKKDWYLSDKDLVVLKNPSAKKSIMAKTVNFKSTPHGPQQGTQACLRCFSKNDPGLQIGTTWQLSKVLNLTTVMREYAALVSLPYYDLFETIMRPQISNPPRTEPRDVQKTMATYRVNEPQAKAILSTLSSKGFVLIQGPPGTGKTSTICSLVAASLSQPTPIVASGSKAGPAASKKILLCAPSNAAIDEIAARLHVGGFGDKKTGSIKVVRIGAKNSLNSSVQEICLDMLVEAKVEHDQTTAGRPVDASTEILSLQQEIEALKQKKLQKENEKQNTHDNGARQQALTEETHQLRTRQTMLIKELNRRRDQNRSQMRDLDAKRRTFRLDVLQEADVICATLSGAALELLQRFDFNMIIIDEAAQAVELSTLIPLKYRSTRCVMVGDPQQLPPTVISQEACRFRYNESLFVRLQKHRPDTVHLLSIQYRMHPEISRLPSRVFYQGRLQDGPAMDVKTAQPWHSHPKFGTYRFFNVAKGLEEAGARSSLKNMGECHVAVALYSRLVKEFSTVDFSYRVGIVSMYRAQIVELRRLFEQRFGSQILEAVDFNTVDGFQGQEKDIIILSCVRSGPGLQSVGFLSDYRRMNVALTRAKSSLFILGNAPTLERSDNTWRDIIVDARSRSTLLTADPSFFTSPTSAAIPPPPPPSKPAKVIKTLPPTPIPTDLVAPRDFKLAAQAHDLKPTVKVPDSSKTPHSISISNVDLSRPISNTRGDAATSSSLKRPAETDEPLGRLQEQGSSKPRIPPAKRQKQTSIFIPKPSKKRPPDDSSAGPPNNKRRVL</sequence>
<feature type="region of interest" description="Disordered" evidence="7">
    <location>
        <begin position="890"/>
        <end position="913"/>
    </location>
</feature>
<gene>
    <name evidence="9" type="ORF">Hypma_016228</name>
</gene>
<keyword evidence="4 9" id="KW-0347">Helicase</keyword>
<feature type="compositionally biased region" description="Basic and acidic residues" evidence="7">
    <location>
        <begin position="1044"/>
        <end position="1057"/>
    </location>
</feature>
<dbReference type="Gene3D" id="3.40.50.300">
    <property type="entry name" value="P-loop containing nucleotide triphosphate hydrolases"/>
    <property type="match status" value="2"/>
</dbReference>
<dbReference type="GO" id="GO:0016787">
    <property type="term" value="F:hydrolase activity"/>
    <property type="evidence" value="ECO:0007669"/>
    <property type="project" value="UniProtKB-KW"/>
</dbReference>
<feature type="coiled-coil region" evidence="6">
    <location>
        <begin position="1408"/>
        <end position="1477"/>
    </location>
</feature>
<protein>
    <submittedName>
        <fullName evidence="9">ATP-dependent helicase C29A10.10c</fullName>
    </submittedName>
</protein>
<dbReference type="GO" id="GO:0006369">
    <property type="term" value="P:termination of RNA polymerase II transcription"/>
    <property type="evidence" value="ECO:0007669"/>
    <property type="project" value="TreeGrafter"/>
</dbReference>
<dbReference type="PANTHER" id="PTHR10887">
    <property type="entry name" value="DNA2/NAM7 HELICASE FAMILY"/>
    <property type="match status" value="1"/>
</dbReference>
<dbReference type="InterPro" id="IPR027417">
    <property type="entry name" value="P-loop_NTPase"/>
</dbReference>
<feature type="region of interest" description="Disordered" evidence="7">
    <location>
        <begin position="1040"/>
        <end position="1061"/>
    </location>
</feature>
<dbReference type="GO" id="GO:0004386">
    <property type="term" value="F:helicase activity"/>
    <property type="evidence" value="ECO:0007669"/>
    <property type="project" value="UniProtKB-KW"/>
</dbReference>
<keyword evidence="6" id="KW-0175">Coiled coil</keyword>